<comment type="caution">
    <text evidence="4">The sequence shown here is derived from an EMBL/GenBank/DDBJ whole genome shotgun (WGS) entry which is preliminary data.</text>
</comment>
<feature type="transmembrane region" description="Helical" evidence="2">
    <location>
        <begin position="159"/>
        <end position="185"/>
    </location>
</feature>
<organism evidence="4 5">
    <name type="scientific">Dactylosporangium maewongense</name>
    <dbReference type="NCBI Taxonomy" id="634393"/>
    <lineage>
        <taxon>Bacteria</taxon>
        <taxon>Bacillati</taxon>
        <taxon>Actinomycetota</taxon>
        <taxon>Actinomycetes</taxon>
        <taxon>Micromonosporales</taxon>
        <taxon>Micromonosporaceae</taxon>
        <taxon>Dactylosporangium</taxon>
    </lineage>
</organism>
<dbReference type="Pfam" id="PF13828">
    <property type="entry name" value="DUF4190"/>
    <property type="match status" value="1"/>
</dbReference>
<gene>
    <name evidence="4" type="ORF">GCM10009827_022800</name>
</gene>
<dbReference type="Proteomes" id="UP001501470">
    <property type="component" value="Unassembled WGS sequence"/>
</dbReference>
<dbReference type="EMBL" id="BAAAQD010000003">
    <property type="protein sequence ID" value="GAA1508046.1"/>
    <property type="molecule type" value="Genomic_DNA"/>
</dbReference>
<evidence type="ECO:0000313" key="5">
    <source>
        <dbReference type="Proteomes" id="UP001501470"/>
    </source>
</evidence>
<feature type="transmembrane region" description="Helical" evidence="2">
    <location>
        <begin position="118"/>
        <end position="147"/>
    </location>
</feature>
<keyword evidence="5" id="KW-1185">Reference proteome</keyword>
<keyword evidence="2" id="KW-1133">Transmembrane helix</keyword>
<evidence type="ECO:0000256" key="1">
    <source>
        <dbReference type="SAM" id="MobiDB-lite"/>
    </source>
</evidence>
<dbReference type="InterPro" id="IPR025241">
    <property type="entry name" value="DUF4190"/>
</dbReference>
<name>A0ABN1ZZV9_9ACTN</name>
<protein>
    <recommendedName>
        <fullName evidence="3">DUF4190 domain-containing protein</fullName>
    </recommendedName>
</protein>
<dbReference type="RefSeq" id="WP_344501768.1">
    <property type="nucleotide sequence ID" value="NZ_BAAAQD010000003.1"/>
</dbReference>
<reference evidence="4 5" key="1">
    <citation type="journal article" date="2019" name="Int. J. Syst. Evol. Microbiol.">
        <title>The Global Catalogue of Microorganisms (GCM) 10K type strain sequencing project: providing services to taxonomists for standard genome sequencing and annotation.</title>
        <authorList>
            <consortium name="The Broad Institute Genomics Platform"/>
            <consortium name="The Broad Institute Genome Sequencing Center for Infectious Disease"/>
            <person name="Wu L."/>
            <person name="Ma J."/>
        </authorList>
    </citation>
    <scope>NUCLEOTIDE SEQUENCE [LARGE SCALE GENOMIC DNA]</scope>
    <source>
        <strain evidence="4 5">JCM 15933</strain>
    </source>
</reference>
<evidence type="ECO:0000256" key="2">
    <source>
        <dbReference type="SAM" id="Phobius"/>
    </source>
</evidence>
<sequence>MGYPPQGQDPYGQQQPYQDPYGQQPQYGQPQYGQPQPDPYAQPQQPAYQDPYAQPQQPAYQDPYAQQPPVSGTPYPTSGGGYPTSGGAYPPAGYGTPGYQQPGYGQQQPQNTLGLVSMILGIVSIPFACCYIGLLLGAAAIVLGYLGQQKVKQGLANNGGMALAGIITGAVGVVIEIAIWVLYFAGAASGWFYTY</sequence>
<feature type="compositionally biased region" description="Low complexity" evidence="1">
    <location>
        <begin position="85"/>
        <end position="105"/>
    </location>
</feature>
<feature type="compositionally biased region" description="Low complexity" evidence="1">
    <location>
        <begin position="1"/>
        <end position="77"/>
    </location>
</feature>
<keyword evidence="2" id="KW-0472">Membrane</keyword>
<evidence type="ECO:0000313" key="4">
    <source>
        <dbReference type="EMBL" id="GAA1508046.1"/>
    </source>
</evidence>
<evidence type="ECO:0000259" key="3">
    <source>
        <dbReference type="Pfam" id="PF13828"/>
    </source>
</evidence>
<keyword evidence="2" id="KW-0812">Transmembrane</keyword>
<feature type="domain" description="DUF4190" evidence="3">
    <location>
        <begin position="113"/>
        <end position="175"/>
    </location>
</feature>
<proteinExistence type="predicted"/>
<feature type="region of interest" description="Disordered" evidence="1">
    <location>
        <begin position="1"/>
        <end position="105"/>
    </location>
</feature>
<accession>A0ABN1ZZV9</accession>